<keyword evidence="2" id="KW-0812">Transmembrane</keyword>
<organism evidence="4 5">
    <name type="scientific">Rhodococcus artemisiae</name>
    <dbReference type="NCBI Taxonomy" id="714159"/>
    <lineage>
        <taxon>Bacteria</taxon>
        <taxon>Bacillati</taxon>
        <taxon>Actinomycetota</taxon>
        <taxon>Actinomycetes</taxon>
        <taxon>Mycobacteriales</taxon>
        <taxon>Nocardiaceae</taxon>
        <taxon>Rhodococcus</taxon>
    </lineage>
</organism>
<feature type="transmembrane region" description="Helical" evidence="2">
    <location>
        <begin position="78"/>
        <end position="99"/>
    </location>
</feature>
<feature type="region of interest" description="Disordered" evidence="1">
    <location>
        <begin position="1"/>
        <end position="21"/>
    </location>
</feature>
<accession>A0ABU7LG29</accession>
<keyword evidence="5" id="KW-1185">Reference proteome</keyword>
<sequence>MARRQSPPTRARDSDRARTRTRLDLACAEGQVTTEEWRDLVARAENAKTLPELADLVRDLQPPAEPEADRSGKESGRWIAPVVASVAIVAVGAVVWGALPDRGTPRTDEPVAAAPVVAPDPVDEDGGGVGPLEPGELGRVVDDYRAAFGDTVVHTFGVYPDFATVERAESESSNQVVGYTYRGGFQRSGAPPSNRMSTYSDLDLSTIDVAAFSDLVARAAELLGRPGGSVTHVRVRNDGTVTMNVYVDDDTRGSGWVEATAAGEILRTYE</sequence>
<dbReference type="InterPro" id="IPR012551">
    <property type="entry name" value="DUF1707_SHOCT-like"/>
</dbReference>
<keyword evidence="2" id="KW-1133">Transmembrane helix</keyword>
<feature type="region of interest" description="Disordered" evidence="1">
    <location>
        <begin position="56"/>
        <end position="75"/>
    </location>
</feature>
<comment type="caution">
    <text evidence="4">The sequence shown here is derived from an EMBL/GenBank/DDBJ whole genome shotgun (WGS) entry which is preliminary data.</text>
</comment>
<dbReference type="Proteomes" id="UP001336020">
    <property type="component" value="Unassembled WGS sequence"/>
</dbReference>
<name>A0ABU7LG29_9NOCA</name>
<evidence type="ECO:0000259" key="3">
    <source>
        <dbReference type="Pfam" id="PF08044"/>
    </source>
</evidence>
<evidence type="ECO:0000256" key="2">
    <source>
        <dbReference type="SAM" id="Phobius"/>
    </source>
</evidence>
<reference evidence="4 5" key="1">
    <citation type="submission" date="2023-07" db="EMBL/GenBank/DDBJ databases">
        <authorList>
            <person name="Girao M."/>
            <person name="Carvalho M.F."/>
        </authorList>
    </citation>
    <scope>NUCLEOTIDE SEQUENCE [LARGE SCALE GENOMIC DNA]</scope>
    <source>
        <strain evidence="4 5">YIM65754</strain>
    </source>
</reference>
<dbReference type="EMBL" id="JAUTXY010000011">
    <property type="protein sequence ID" value="MEE2060239.1"/>
    <property type="molecule type" value="Genomic_DNA"/>
</dbReference>
<dbReference type="RefSeq" id="WP_330135419.1">
    <property type="nucleotide sequence ID" value="NZ_JAUTXY010000011.1"/>
</dbReference>
<feature type="domain" description="DUF1707" evidence="3">
    <location>
        <begin position="9"/>
        <end position="61"/>
    </location>
</feature>
<dbReference type="PANTHER" id="PTHR40763:SF4">
    <property type="entry name" value="DUF1707 DOMAIN-CONTAINING PROTEIN"/>
    <property type="match status" value="1"/>
</dbReference>
<feature type="compositionally biased region" description="Basic and acidic residues" evidence="1">
    <location>
        <begin position="10"/>
        <end position="21"/>
    </location>
</feature>
<keyword evidence="2" id="KW-0472">Membrane</keyword>
<proteinExistence type="predicted"/>
<gene>
    <name evidence="4" type="ORF">Q7514_22210</name>
</gene>
<evidence type="ECO:0000313" key="5">
    <source>
        <dbReference type="Proteomes" id="UP001336020"/>
    </source>
</evidence>
<dbReference type="Pfam" id="PF08044">
    <property type="entry name" value="DUF1707"/>
    <property type="match status" value="1"/>
</dbReference>
<dbReference type="PANTHER" id="PTHR40763">
    <property type="entry name" value="MEMBRANE PROTEIN-RELATED"/>
    <property type="match status" value="1"/>
</dbReference>
<evidence type="ECO:0000313" key="4">
    <source>
        <dbReference type="EMBL" id="MEE2060239.1"/>
    </source>
</evidence>
<evidence type="ECO:0000256" key="1">
    <source>
        <dbReference type="SAM" id="MobiDB-lite"/>
    </source>
</evidence>
<protein>
    <submittedName>
        <fullName evidence="4">DUF1707 domain-containing protein</fullName>
    </submittedName>
</protein>